<dbReference type="RefSeq" id="WP_073164859.1">
    <property type="nucleotide sequence ID" value="NZ_FQUW01000016.1"/>
</dbReference>
<dbReference type="PANTHER" id="PTHR33734:SF22">
    <property type="entry name" value="MEMBRANE-BOUND LYTIC MUREIN TRANSGLYCOSYLASE D"/>
    <property type="match status" value="1"/>
</dbReference>
<keyword evidence="3" id="KW-1185">Reference proteome</keyword>
<dbReference type="InterPro" id="IPR018392">
    <property type="entry name" value="LysM"/>
</dbReference>
<dbReference type="OrthoDB" id="9779340at2"/>
<dbReference type="CDD" id="cd00118">
    <property type="entry name" value="LysM"/>
    <property type="match status" value="1"/>
</dbReference>
<dbReference type="SUPFAM" id="SSF54106">
    <property type="entry name" value="LysM domain"/>
    <property type="match status" value="1"/>
</dbReference>
<dbReference type="Pfam" id="PF12673">
    <property type="entry name" value="SipL"/>
    <property type="match status" value="3"/>
</dbReference>
<dbReference type="PANTHER" id="PTHR33734">
    <property type="entry name" value="LYSM DOMAIN-CONTAINING GPI-ANCHORED PROTEIN 2"/>
    <property type="match status" value="1"/>
</dbReference>
<dbReference type="SMART" id="SM00257">
    <property type="entry name" value="LysM"/>
    <property type="match status" value="1"/>
</dbReference>
<sequence length="514" mass="56534">MVGNAAPATERLRVNQVVSEDTHQVVVRGKITVPDPKPDVQKILSTDKSARIKKVELVPDKAIVEGTLTLQIVYVAFEPSQSVHHMHQQLPFTTYVDLPGAMPGMDATARVTVEDVSIEPDPNDPRRFDVTAILSVFVKVTEMQDVDVVTECPSGATCEMETIKVANVVGSGTRQVIVSEDFRVPGDKPPVEKILEVDATAEVTDKKLIKNKVIIEGRVTIQVLYVAAEPDQPVHQLHRSFRFSDFVEVDGAEQDMDVRVDVKVENADVDILDGERLRADVVLMLTAYVTEPKQINVITGISGVEATMARLKIDHVVGEDSTQVVLRDTFETPDPKPDVEKVLDVTVQQVEVTETKIISDKVIVRGFVDVHVVYVAKKPDQAVHALERRLYFRTFVEIEGAREGLDVDVRPVVEFITAEAEGPNVTLEVVLKLTVKVTESLQRDVVISLAPAPPVICPPGETIDYTVQPGDTYWKIAQRFGTTVEAIKAANPDKDPYNLQPGDVIKVPCAPAKG</sequence>
<dbReference type="Pfam" id="PF01476">
    <property type="entry name" value="LysM"/>
    <property type="match status" value="1"/>
</dbReference>
<evidence type="ECO:0000313" key="2">
    <source>
        <dbReference type="EMBL" id="SHF15941.1"/>
    </source>
</evidence>
<dbReference type="PROSITE" id="PS51782">
    <property type="entry name" value="LYSM"/>
    <property type="match status" value="1"/>
</dbReference>
<dbReference type="Gene3D" id="3.10.350.10">
    <property type="entry name" value="LysM domain"/>
    <property type="match status" value="1"/>
</dbReference>
<dbReference type="Proteomes" id="UP000184196">
    <property type="component" value="Unassembled WGS sequence"/>
</dbReference>
<name>A0A1M4ZD46_9FIRM</name>
<gene>
    <name evidence="2" type="ORF">SAMN02745218_01588</name>
</gene>
<proteinExistence type="predicted"/>
<accession>A0A1M4ZD46</accession>
<dbReference type="EMBL" id="FQUW01000016">
    <property type="protein sequence ID" value="SHF15941.1"/>
    <property type="molecule type" value="Genomic_DNA"/>
</dbReference>
<evidence type="ECO:0000259" key="1">
    <source>
        <dbReference type="PROSITE" id="PS51782"/>
    </source>
</evidence>
<dbReference type="InterPro" id="IPR036779">
    <property type="entry name" value="LysM_dom_sf"/>
</dbReference>
<feature type="domain" description="LysM" evidence="1">
    <location>
        <begin position="463"/>
        <end position="507"/>
    </location>
</feature>
<evidence type="ECO:0000313" key="3">
    <source>
        <dbReference type="Proteomes" id="UP000184196"/>
    </source>
</evidence>
<organism evidence="2 3">
    <name type="scientific">Desulfofundulus australicus DSM 11792</name>
    <dbReference type="NCBI Taxonomy" id="1121425"/>
    <lineage>
        <taxon>Bacteria</taxon>
        <taxon>Bacillati</taxon>
        <taxon>Bacillota</taxon>
        <taxon>Clostridia</taxon>
        <taxon>Eubacteriales</taxon>
        <taxon>Peptococcaceae</taxon>
        <taxon>Desulfofundulus</taxon>
    </lineage>
</organism>
<dbReference type="AlphaFoldDB" id="A0A1M4ZD46"/>
<reference evidence="3" key="1">
    <citation type="submission" date="2016-11" db="EMBL/GenBank/DDBJ databases">
        <authorList>
            <person name="Varghese N."/>
            <person name="Submissions S."/>
        </authorList>
    </citation>
    <scope>NUCLEOTIDE SEQUENCE [LARGE SCALE GENOMIC DNA]</scope>
    <source>
        <strain evidence="3">DSM 11792</strain>
    </source>
</reference>
<protein>
    <submittedName>
        <fullName evidence="2">LysM domain-containing protein</fullName>
    </submittedName>
</protein>
<dbReference type="InterPro" id="IPR024300">
    <property type="entry name" value="SipL_SPOCS_dom"/>
</dbReference>